<evidence type="ECO:0000313" key="2">
    <source>
        <dbReference type="Proteomes" id="UP001369082"/>
    </source>
</evidence>
<dbReference type="InterPro" id="IPR010775">
    <property type="entry name" value="DUF1365"/>
</dbReference>
<reference evidence="1 2" key="1">
    <citation type="submission" date="2024-02" db="EMBL/GenBank/DDBJ databases">
        <title>Bacteria isolated from the canopy kelp, Nereocystis luetkeana.</title>
        <authorList>
            <person name="Pfister C.A."/>
            <person name="Younker I.T."/>
            <person name="Light S.H."/>
        </authorList>
    </citation>
    <scope>NUCLEOTIDE SEQUENCE [LARGE SCALE GENOMIC DNA]</scope>
    <source>
        <strain evidence="1 2">TI.1.05</strain>
    </source>
</reference>
<protein>
    <submittedName>
        <fullName evidence="1">DUF1365 domain-containing protein</fullName>
    </submittedName>
</protein>
<dbReference type="Pfam" id="PF07103">
    <property type="entry name" value="DUF1365"/>
    <property type="match status" value="1"/>
</dbReference>
<dbReference type="PANTHER" id="PTHR33973">
    <property type="entry name" value="OS07G0153300 PROTEIN"/>
    <property type="match status" value="1"/>
</dbReference>
<dbReference type="EMBL" id="JBAKAZ010000032">
    <property type="protein sequence ID" value="MEL0629852.1"/>
    <property type="molecule type" value="Genomic_DNA"/>
</dbReference>
<keyword evidence="2" id="KW-1185">Reference proteome</keyword>
<organism evidence="1 2">
    <name type="scientific">Psychromonas aquatilis</name>
    <dbReference type="NCBI Taxonomy" id="2005072"/>
    <lineage>
        <taxon>Bacteria</taxon>
        <taxon>Pseudomonadati</taxon>
        <taxon>Pseudomonadota</taxon>
        <taxon>Gammaproteobacteria</taxon>
        <taxon>Alteromonadales</taxon>
        <taxon>Psychromonadaceae</taxon>
        <taxon>Psychromonas</taxon>
    </lineage>
</organism>
<dbReference type="PANTHER" id="PTHR33973:SF4">
    <property type="entry name" value="OS07G0153300 PROTEIN"/>
    <property type="match status" value="1"/>
</dbReference>
<evidence type="ECO:0000313" key="1">
    <source>
        <dbReference type="EMBL" id="MEL0629852.1"/>
    </source>
</evidence>
<dbReference type="Proteomes" id="UP001369082">
    <property type="component" value="Unassembled WGS sequence"/>
</dbReference>
<proteinExistence type="predicted"/>
<dbReference type="RefSeq" id="WP_341597983.1">
    <property type="nucleotide sequence ID" value="NZ_JBAKAZ010000032.1"/>
</dbReference>
<sequence>MQLSIESASKQPYQGSAIYTGKVIHNRFTPKKHRFDSSLFMLALDVAEVEKSQESQGVFGFSWYHPLRFVQKDYIKSEPKLLSQRIKDKVISLGGHADIERTLMLVQVRCFGLYFSPVNFYFCYDNADNCTQMLAEVSNTPWNERHYYLVDLKEKNTDLVTKKVFQVSPFMDINMNYIWHINAPEKETDKLLVKIQNQQKNKLSDEYEKVFEAGLVLRKKAFNKKNLFKSWVKIPVMTGKIVISIYWHALRLFLKKVPFIGYQKIS</sequence>
<comment type="caution">
    <text evidence="1">The sequence shown here is derived from an EMBL/GenBank/DDBJ whole genome shotgun (WGS) entry which is preliminary data.</text>
</comment>
<gene>
    <name evidence="1" type="ORF">V6256_09545</name>
</gene>
<accession>A0ABU9GRD0</accession>
<name>A0ABU9GRD0_9GAMM</name>